<accession>A0A6H0Y609</accession>
<feature type="region of interest" description="Disordered" evidence="2">
    <location>
        <begin position="351"/>
        <end position="391"/>
    </location>
</feature>
<proteinExistence type="inferred from homology"/>
<dbReference type="OrthoDB" id="28947at2759"/>
<name>A0A6H0Y609_9PEZI</name>
<dbReference type="GO" id="GO:0005634">
    <property type="term" value="C:nucleus"/>
    <property type="evidence" value="ECO:0007669"/>
    <property type="project" value="TreeGrafter"/>
</dbReference>
<organism evidence="4 5">
    <name type="scientific">Peltaster fructicola</name>
    <dbReference type="NCBI Taxonomy" id="286661"/>
    <lineage>
        <taxon>Eukaryota</taxon>
        <taxon>Fungi</taxon>
        <taxon>Dikarya</taxon>
        <taxon>Ascomycota</taxon>
        <taxon>Pezizomycotina</taxon>
        <taxon>Dothideomycetes</taxon>
        <taxon>Dothideomycetes incertae sedis</taxon>
        <taxon>Peltaster</taxon>
    </lineage>
</organism>
<feature type="compositionally biased region" description="Acidic residues" evidence="2">
    <location>
        <begin position="755"/>
        <end position="773"/>
    </location>
</feature>
<dbReference type="Gene3D" id="1.25.10.10">
    <property type="entry name" value="Leucine-rich Repeat Variant"/>
    <property type="match status" value="1"/>
</dbReference>
<dbReference type="EMBL" id="CP051143">
    <property type="protein sequence ID" value="QIX02269.1"/>
    <property type="molecule type" value="Genomic_DNA"/>
</dbReference>
<evidence type="ECO:0000313" key="5">
    <source>
        <dbReference type="Proteomes" id="UP000503462"/>
    </source>
</evidence>
<protein>
    <recommendedName>
        <fullName evidence="3">CCAAT-binding factor domain-containing protein</fullName>
    </recommendedName>
</protein>
<gene>
    <name evidence="4" type="ORF">AMS68_007786</name>
</gene>
<dbReference type="PANTHER" id="PTHR12048:SF0">
    <property type="entry name" value="CCAAT_ENHANCER-BINDING PROTEIN ZETA"/>
    <property type="match status" value="1"/>
</dbReference>
<evidence type="ECO:0000259" key="3">
    <source>
        <dbReference type="Pfam" id="PF03914"/>
    </source>
</evidence>
<keyword evidence="5" id="KW-1185">Reference proteome</keyword>
<feature type="compositionally biased region" description="Basic and acidic residues" evidence="2">
    <location>
        <begin position="381"/>
        <end position="391"/>
    </location>
</feature>
<feature type="compositionally biased region" description="Acidic residues" evidence="2">
    <location>
        <begin position="817"/>
        <end position="845"/>
    </location>
</feature>
<dbReference type="InterPro" id="IPR016024">
    <property type="entry name" value="ARM-type_fold"/>
</dbReference>
<dbReference type="PANTHER" id="PTHR12048">
    <property type="entry name" value="CCAAT-BINDING FACTOR-RELATED"/>
    <property type="match status" value="1"/>
</dbReference>
<evidence type="ECO:0000256" key="2">
    <source>
        <dbReference type="SAM" id="MobiDB-lite"/>
    </source>
</evidence>
<dbReference type="AlphaFoldDB" id="A0A6H0Y609"/>
<feature type="compositionally biased region" description="Acidic residues" evidence="2">
    <location>
        <begin position="798"/>
        <end position="808"/>
    </location>
</feature>
<feature type="region of interest" description="Disordered" evidence="2">
    <location>
        <begin position="557"/>
        <end position="578"/>
    </location>
</feature>
<dbReference type="InterPro" id="IPR040155">
    <property type="entry name" value="CEBPZ/Mak21-like"/>
</dbReference>
<feature type="domain" description="CCAAT-binding factor" evidence="3">
    <location>
        <begin position="438"/>
        <end position="610"/>
    </location>
</feature>
<dbReference type="InterPro" id="IPR011989">
    <property type="entry name" value="ARM-like"/>
</dbReference>
<feature type="region of interest" description="Disordered" evidence="2">
    <location>
        <begin position="1"/>
        <end position="38"/>
    </location>
</feature>
<feature type="compositionally biased region" description="Basic and acidic residues" evidence="2">
    <location>
        <begin position="21"/>
        <end position="33"/>
    </location>
</feature>
<dbReference type="Proteomes" id="UP000503462">
    <property type="component" value="Chromosome 5"/>
</dbReference>
<feature type="region of interest" description="Disordered" evidence="2">
    <location>
        <begin position="715"/>
        <end position="864"/>
    </location>
</feature>
<evidence type="ECO:0000313" key="4">
    <source>
        <dbReference type="EMBL" id="QIX02269.1"/>
    </source>
</evidence>
<sequence length="885" mass="98553">MGQKRKPTGANAIQQGPPKKARNERPPPSEKPKKANLVFDPRPDWHAVELPLLDDKEVKILPPQWMIDALYERAEKLLQDENTSYNSSHLSGSSSHKFLSTIMTSGTLEDKISALTLLVQESPVHTMKAFDNLLGLSKKKSRDQALLAVAALKDLLGQGTVLPPDRKLRSFSKQPGLLAALQGISARWKASDSLPGGLQNVHLLTWAYEDWLKKKYFELLQILESWCGDEVAFARSRAVTYVWELLKDKPEQEENLLRLLVNKLGDTDRKIASRASYLLLQLETTHPAMKAVITNSIEADCLFRPGQSTHAKYYAIVTLNQTILSGKEQEVANKLLEIYFSMFVQLLNDQSDDRPQPVAKPIDRAQGGGGKAGKMAAKKRKAEERTNEADAQTREKLLAQVLTGVNRAFPFADTDNPQFVNQIDTLFRVTHSANFNTAIQALMLLQQISSTKHYGAERFYRTLYESLLDPRLASSSKQTMYLNLLYKSLKADVDVKRVQAFVKRLLQIVNMHDPPFICSVLYLISELSNTFPSIKKMITEAEVDEDDGEEHFVDVPEEGEDATPVHSKPSPTVHYDARKRDPSHAHAELSALWDLVPIPAHFHPSVAVFAQAIQGYAPIPPKPDPAAHSLMHFLDRFVYRNPKSKASAGTHGSSIMQPLAGSAAADLLVKPSGQASSYLGAVPVNSEAFWAKKVQDVAPDQIFFHSYFNQTGNKKRKLTEKAKKSKSKAADSDEEDEEAEDEIWQAIANSRPEVEGPESDDDLSMGDLEEAYSDSEAGSEMGIDLGGDNNAIDHDLDTFDETQDETADLSDNMPDLDSGDEEALYGDDDEVAIDLDESEAEDDAPQDNRTRNQNKRKEKKKFKQLPTFASAEDYAKLLADEPDDV</sequence>
<dbReference type="InterPro" id="IPR005612">
    <property type="entry name" value="CCAAT-binding_factor"/>
</dbReference>
<feature type="compositionally biased region" description="Basic residues" evidence="2">
    <location>
        <begin position="715"/>
        <end position="727"/>
    </location>
</feature>
<evidence type="ECO:0000256" key="1">
    <source>
        <dbReference type="ARBA" id="ARBA00007797"/>
    </source>
</evidence>
<feature type="compositionally biased region" description="Basic residues" evidence="2">
    <location>
        <begin position="852"/>
        <end position="863"/>
    </location>
</feature>
<dbReference type="SUPFAM" id="SSF48371">
    <property type="entry name" value="ARM repeat"/>
    <property type="match status" value="1"/>
</dbReference>
<comment type="similarity">
    <text evidence="1">Belongs to the CBF/MAK21 family.</text>
</comment>
<reference evidence="4 5" key="1">
    <citation type="journal article" date="2016" name="Sci. Rep.">
        <title>Peltaster fructicola genome reveals evolution from an invasive phytopathogen to an ectophytic parasite.</title>
        <authorList>
            <person name="Xu C."/>
            <person name="Chen H."/>
            <person name="Gleason M.L."/>
            <person name="Xu J.R."/>
            <person name="Liu H."/>
            <person name="Zhang R."/>
            <person name="Sun G."/>
        </authorList>
    </citation>
    <scope>NUCLEOTIDE SEQUENCE [LARGE SCALE GENOMIC DNA]</scope>
    <source>
        <strain evidence="4 5">LNHT1506</strain>
    </source>
</reference>
<dbReference type="Pfam" id="PF03914">
    <property type="entry name" value="CBF"/>
    <property type="match status" value="1"/>
</dbReference>
<feature type="compositionally biased region" description="Acidic residues" evidence="2">
    <location>
        <begin position="732"/>
        <end position="743"/>
    </location>
</feature>